<keyword evidence="8" id="KW-0408">Iron</keyword>
<keyword evidence="12" id="KW-1185">Reference proteome</keyword>
<dbReference type="GO" id="GO:0051539">
    <property type="term" value="F:4 iron, 4 sulfur cluster binding"/>
    <property type="evidence" value="ECO:0007669"/>
    <property type="project" value="UniProtKB-KW"/>
</dbReference>
<keyword evidence="6" id="KW-0732">Signal</keyword>
<dbReference type="SUPFAM" id="SSF50692">
    <property type="entry name" value="ADC-like"/>
    <property type="match status" value="1"/>
</dbReference>
<evidence type="ECO:0000256" key="2">
    <source>
        <dbReference type="ARBA" id="ARBA00010312"/>
    </source>
</evidence>
<keyword evidence="4" id="KW-0500">Molybdenum</keyword>
<dbReference type="Pfam" id="PF04879">
    <property type="entry name" value="Molybdop_Fe4S4"/>
    <property type="match status" value="1"/>
</dbReference>
<evidence type="ECO:0000256" key="4">
    <source>
        <dbReference type="ARBA" id="ARBA00022505"/>
    </source>
</evidence>
<dbReference type="SMART" id="SM00926">
    <property type="entry name" value="Molybdop_Fe4S4"/>
    <property type="match status" value="1"/>
</dbReference>
<dbReference type="RefSeq" id="WP_133593223.1">
    <property type="nucleotide sequence ID" value="NZ_CP037953.1"/>
</dbReference>
<dbReference type="AlphaFoldDB" id="A0A4R6UCY3"/>
<organism evidence="11 12">
    <name type="scientific">Permianibacter aggregans</name>
    <dbReference type="NCBI Taxonomy" id="1510150"/>
    <lineage>
        <taxon>Bacteria</taxon>
        <taxon>Pseudomonadati</taxon>
        <taxon>Pseudomonadota</taxon>
        <taxon>Gammaproteobacteria</taxon>
        <taxon>Pseudomonadales</taxon>
        <taxon>Pseudomonadaceae</taxon>
        <taxon>Permianibacter</taxon>
    </lineage>
</organism>
<dbReference type="GO" id="GO:0043546">
    <property type="term" value="F:molybdopterin cofactor binding"/>
    <property type="evidence" value="ECO:0007669"/>
    <property type="project" value="InterPro"/>
</dbReference>
<dbReference type="Gene3D" id="3.30.2070.10">
    <property type="entry name" value="Formate dehydrogenase/DMSO reductase"/>
    <property type="match status" value="1"/>
</dbReference>
<dbReference type="Gene3D" id="2.20.25.90">
    <property type="entry name" value="ADC-like domains"/>
    <property type="match status" value="1"/>
</dbReference>
<keyword evidence="5" id="KW-0479">Metal-binding</keyword>
<comment type="caution">
    <text evidence="11">The sequence shown here is derived from an EMBL/GenBank/DDBJ whole genome shotgun (WGS) entry which is preliminary data.</text>
</comment>
<dbReference type="GO" id="GO:0046872">
    <property type="term" value="F:metal ion binding"/>
    <property type="evidence" value="ECO:0007669"/>
    <property type="project" value="UniProtKB-KW"/>
</dbReference>
<evidence type="ECO:0000256" key="6">
    <source>
        <dbReference type="ARBA" id="ARBA00022729"/>
    </source>
</evidence>
<dbReference type="PROSITE" id="PS51318">
    <property type="entry name" value="TAT"/>
    <property type="match status" value="1"/>
</dbReference>
<keyword evidence="9" id="KW-0411">Iron-sulfur</keyword>
<feature type="domain" description="4Fe-4S Mo/W bis-MGD-type" evidence="10">
    <location>
        <begin position="52"/>
        <end position="108"/>
    </location>
</feature>
<evidence type="ECO:0000313" key="11">
    <source>
        <dbReference type="EMBL" id="TDQ44560.1"/>
    </source>
</evidence>
<comment type="cofactor">
    <cofactor evidence="1">
        <name>Mo-bis(molybdopterin guanine dinucleotide)</name>
        <dbReference type="ChEBI" id="CHEBI:60539"/>
    </cofactor>
</comment>
<evidence type="ECO:0000256" key="5">
    <source>
        <dbReference type="ARBA" id="ARBA00022723"/>
    </source>
</evidence>
<dbReference type="InterPro" id="IPR006657">
    <property type="entry name" value="MoPterin_dinucl-bd_dom"/>
</dbReference>
<dbReference type="Gene3D" id="2.40.40.20">
    <property type="match status" value="1"/>
</dbReference>
<dbReference type="PROSITE" id="PS51669">
    <property type="entry name" value="4FE4S_MOW_BIS_MGD"/>
    <property type="match status" value="1"/>
</dbReference>
<evidence type="ECO:0000256" key="8">
    <source>
        <dbReference type="ARBA" id="ARBA00023004"/>
    </source>
</evidence>
<gene>
    <name evidence="11" type="ORF">EV696_12442</name>
</gene>
<dbReference type="SUPFAM" id="SSF53706">
    <property type="entry name" value="Formate dehydrogenase/DMSO reductase, domains 1-3"/>
    <property type="match status" value="1"/>
</dbReference>
<evidence type="ECO:0000256" key="7">
    <source>
        <dbReference type="ARBA" id="ARBA00023002"/>
    </source>
</evidence>
<keyword evidence="7" id="KW-0560">Oxidoreductase</keyword>
<name>A0A4R6UCY3_9GAMM</name>
<dbReference type="InterPro" id="IPR050612">
    <property type="entry name" value="Prok_Mopterin_Oxidored"/>
</dbReference>
<protein>
    <submittedName>
        <fullName evidence="11">Anaerobic selenocysteine-containing dehydrogenase</fullName>
    </submittedName>
</protein>
<dbReference type="PANTHER" id="PTHR43742">
    <property type="entry name" value="TRIMETHYLAMINE-N-OXIDE REDUCTASE"/>
    <property type="match status" value="1"/>
</dbReference>
<dbReference type="EMBL" id="SNYM01000024">
    <property type="protein sequence ID" value="TDQ44560.1"/>
    <property type="molecule type" value="Genomic_DNA"/>
</dbReference>
<comment type="similarity">
    <text evidence="2">Belongs to the prokaryotic molybdopterin-containing oxidoreductase family.</text>
</comment>
<reference evidence="11 12" key="1">
    <citation type="submission" date="2019-03" db="EMBL/GenBank/DDBJ databases">
        <title>Genomic Encyclopedia of Type Strains, Phase IV (KMG-IV): sequencing the most valuable type-strain genomes for metagenomic binning, comparative biology and taxonomic classification.</title>
        <authorList>
            <person name="Goeker M."/>
        </authorList>
    </citation>
    <scope>NUCLEOTIDE SEQUENCE [LARGE SCALE GENOMIC DNA]</scope>
    <source>
        <strain evidence="11 12">DSM 103792</strain>
    </source>
</reference>
<evidence type="ECO:0000256" key="3">
    <source>
        <dbReference type="ARBA" id="ARBA00022485"/>
    </source>
</evidence>
<evidence type="ECO:0000313" key="12">
    <source>
        <dbReference type="Proteomes" id="UP000295375"/>
    </source>
</evidence>
<dbReference type="InterPro" id="IPR006311">
    <property type="entry name" value="TAT_signal"/>
</dbReference>
<evidence type="ECO:0000256" key="1">
    <source>
        <dbReference type="ARBA" id="ARBA00001942"/>
    </source>
</evidence>
<accession>A0A4R6UCY3</accession>
<sequence>MPDLDRRTFLSLLGAGTAGAGVGFWFNQMIRPPVEHLIPQVVAPEDISPGTPVFYNSVCGLCSAGCGITVKTREGRAKKIEGNPGHPVNQGGLCATGQAGLNLLYHPDRVRSPLKRVGDRGNAEFMPASWAEVIAFIGHSFQTLKGEGRSGQIHFCSRPVQGHLDSLLADYFKQLGTSHYVFHQRHSSRLQQLAMQQCFQQAAMPFYDIAHCDLLLSFGADFLHSGSSPVMMARQYGEFRRKTPRGHFIQLEARMSATGANADQWLAARPGSEAAIALYLAQQLLARGRYQAADREAWQNALQPHSLAKAAEVSGLAESQLQALADAVISRAPLLALCGETPSHTSNGFDTAIAVLALNYLAGAQTGQAAMRASTPSLIPSVNRQVGKEYWQQLRQDAKDKRVAALLLHECNPLFDLPAALEFEAVLNEVPLVVAFSNIIDESNAYADWILPVPSYLERWDDIAAETGGDVAAASVGQPTVVPLYDTRHCGDIVLSLAAAQGEPMGHDSYRLYLQQRWQTIHQQLLPNDLLVDFDTFWQTTLTSGVFGKNQSETPPLQWRADAIEKLQFHPIHLPGEASEFPFLLQLYPQYHANHDLDPSLPWLQELPDPMTGVVYHNWLEIHPKTAQEKGLRDGDIVRVLTANGELELPIYPYPGIAPDMLAIPVGRGHSQLGRYSKRGANPMQLIGVETVQGCDELAWSLLRAQITPTGRRLRVPRVGEHERSLGRNLFGGQAKTIPIKEL</sequence>
<proteinExistence type="inferred from homology"/>
<evidence type="ECO:0000259" key="10">
    <source>
        <dbReference type="PROSITE" id="PS51669"/>
    </source>
</evidence>
<dbReference type="Gene3D" id="3.40.50.740">
    <property type="match status" value="1"/>
</dbReference>
<dbReference type="InterPro" id="IPR006656">
    <property type="entry name" value="Mopterin_OxRdtase"/>
</dbReference>
<evidence type="ECO:0000256" key="9">
    <source>
        <dbReference type="ARBA" id="ARBA00023014"/>
    </source>
</evidence>
<dbReference type="Pfam" id="PF00384">
    <property type="entry name" value="Molybdopterin"/>
    <property type="match status" value="1"/>
</dbReference>
<dbReference type="InterPro" id="IPR006963">
    <property type="entry name" value="Mopterin_OxRdtase_4Fe-4S_dom"/>
</dbReference>
<dbReference type="InterPro" id="IPR009010">
    <property type="entry name" value="Asp_de-COase-like_dom_sf"/>
</dbReference>
<dbReference type="PANTHER" id="PTHR43742:SF9">
    <property type="entry name" value="TETRATHIONATE REDUCTASE SUBUNIT A"/>
    <property type="match status" value="1"/>
</dbReference>
<keyword evidence="3" id="KW-0004">4Fe-4S</keyword>
<dbReference type="GO" id="GO:0016491">
    <property type="term" value="F:oxidoreductase activity"/>
    <property type="evidence" value="ECO:0007669"/>
    <property type="project" value="UniProtKB-KW"/>
</dbReference>
<dbReference type="Pfam" id="PF01568">
    <property type="entry name" value="Molydop_binding"/>
    <property type="match status" value="1"/>
</dbReference>
<dbReference type="Gene3D" id="3.40.228.10">
    <property type="entry name" value="Dimethylsulfoxide Reductase, domain 2"/>
    <property type="match status" value="1"/>
</dbReference>
<dbReference type="Proteomes" id="UP000295375">
    <property type="component" value="Unassembled WGS sequence"/>
</dbReference>
<dbReference type="OrthoDB" id="9815647at2"/>